<dbReference type="Gene3D" id="3.30.365.10">
    <property type="entry name" value="Aldehyde oxidase/xanthine dehydrogenase, molybdopterin binding domain"/>
    <property type="match status" value="4"/>
</dbReference>
<keyword evidence="2" id="KW-0560">Oxidoreductase</keyword>
<sequence length="745" mass="78469">MTEPRSAIGRSVDRYDGRAKVTGQARYAADNTLPDLAYAVVVQSTAAGGAVTHIDTAAAESSPGVLAVLTHANADRMFDIPKDLFTGEVPGDEVAPLQSGRIRHDGQHVAVVVADTLERAVHGAELVAVSHIPDEPSSELGAVPPFPAPDSFYFGSRLNAVDGDPATALAAAPIRLDLEYRTPIEHHNPMEPHGVVAAWDGDDLTLFDTTQHVIGSRNVVARRLGIARECVRIVSPFVGGGFGAKTFPWSHVALAALAARRVGRPVKLVLTRKQLFTSTGHRPATVQRLAVGADRDGALVALRHHVTTHTSLTDSYCEPAALVTRYLYACPNIAISHDIARLNLPAPLPMRGPGEAPGVFALESALDELAHRAGVDPVALRHRNHADVHPVSGKPFSCKRLRECYDLGAELIGWNERSPVPGTMADGNFLVGYGMATATYPANTAPCSARISLTADGEVAVASAVHDIGTGTATIMAQLVAELLGVRPEAVTVVLGDSDLPEGAMASGSKTTASVGAAIEAAVARLRAEVVRVLTASGGSPADLAEQRIPLGDIVRLSGRRKIAVEGRSELLTGTIADNLGVGGPVELNSFGAQYCKVRVDRDLGEVRVTDFVSVHDVGRVVNPKLATNQVYGGVVFGLGMALTEETILDERSGRFVTRDLATYHVPTNPDVPSITVRFIDEPDLSANSFGVKGVGEISAIGVPAAIANAVFHATGVRFRELPITPDRVLARLRDARPGPGADRS</sequence>
<dbReference type="Pfam" id="PF20256">
    <property type="entry name" value="MoCoBD_2"/>
    <property type="match status" value="1"/>
</dbReference>
<dbReference type="GO" id="GO:0016491">
    <property type="term" value="F:oxidoreductase activity"/>
    <property type="evidence" value="ECO:0007669"/>
    <property type="project" value="UniProtKB-KW"/>
</dbReference>
<dbReference type="SUPFAM" id="SSF54665">
    <property type="entry name" value="CO dehydrogenase molybdoprotein N-domain-like"/>
    <property type="match status" value="1"/>
</dbReference>
<evidence type="ECO:0000259" key="3">
    <source>
        <dbReference type="SMART" id="SM01008"/>
    </source>
</evidence>
<name>A0A917U7Z0_9ACTN</name>
<dbReference type="InterPro" id="IPR016208">
    <property type="entry name" value="Ald_Oxase/xanthine_DH-like"/>
</dbReference>
<dbReference type="PANTHER" id="PTHR11908:SF132">
    <property type="entry name" value="ALDEHYDE OXIDASE 1-RELATED"/>
    <property type="match status" value="1"/>
</dbReference>
<feature type="domain" description="Aldehyde oxidase/xanthine dehydrogenase a/b hammerhead" evidence="3">
    <location>
        <begin position="22"/>
        <end position="135"/>
    </location>
</feature>
<gene>
    <name evidence="4" type="ORF">GCM10007977_077740</name>
</gene>
<dbReference type="SUPFAM" id="SSF56003">
    <property type="entry name" value="Molybdenum cofactor-binding domain"/>
    <property type="match status" value="1"/>
</dbReference>
<dbReference type="Pfam" id="PF01315">
    <property type="entry name" value="Ald_Xan_dh_C"/>
    <property type="match status" value="1"/>
</dbReference>
<evidence type="ECO:0000256" key="2">
    <source>
        <dbReference type="ARBA" id="ARBA00023002"/>
    </source>
</evidence>
<evidence type="ECO:0000256" key="1">
    <source>
        <dbReference type="ARBA" id="ARBA00022505"/>
    </source>
</evidence>
<keyword evidence="5" id="KW-1185">Reference proteome</keyword>
<evidence type="ECO:0000313" key="5">
    <source>
        <dbReference type="Proteomes" id="UP000642070"/>
    </source>
</evidence>
<organism evidence="4 5">
    <name type="scientific">Dactylosporangium sucinum</name>
    <dbReference type="NCBI Taxonomy" id="1424081"/>
    <lineage>
        <taxon>Bacteria</taxon>
        <taxon>Bacillati</taxon>
        <taxon>Actinomycetota</taxon>
        <taxon>Actinomycetes</taxon>
        <taxon>Micromonosporales</taxon>
        <taxon>Micromonosporaceae</taxon>
        <taxon>Dactylosporangium</taxon>
    </lineage>
</organism>
<dbReference type="PANTHER" id="PTHR11908">
    <property type="entry name" value="XANTHINE DEHYDROGENASE"/>
    <property type="match status" value="1"/>
</dbReference>
<dbReference type="InterPro" id="IPR037165">
    <property type="entry name" value="AldOxase/xan_DH_Mopterin-bd_sf"/>
</dbReference>
<dbReference type="EMBL" id="BMPI01000050">
    <property type="protein sequence ID" value="GGM64731.1"/>
    <property type="molecule type" value="Genomic_DNA"/>
</dbReference>
<dbReference type="Gene3D" id="3.90.1170.50">
    <property type="entry name" value="Aldehyde oxidase/xanthine dehydrogenase, a/b hammerhead"/>
    <property type="match status" value="1"/>
</dbReference>
<dbReference type="InterPro" id="IPR000674">
    <property type="entry name" value="Ald_Oxase/Xan_DH_a/b"/>
</dbReference>
<proteinExistence type="predicted"/>
<accession>A0A917U7Z0</accession>
<dbReference type="AlphaFoldDB" id="A0A917U7Z0"/>
<evidence type="ECO:0000313" key="4">
    <source>
        <dbReference type="EMBL" id="GGM64731.1"/>
    </source>
</evidence>
<dbReference type="InterPro" id="IPR036856">
    <property type="entry name" value="Ald_Oxase/Xan_DH_a/b_sf"/>
</dbReference>
<keyword evidence="1" id="KW-0500">Molybdenum</keyword>
<dbReference type="InterPro" id="IPR046867">
    <property type="entry name" value="AldOxase/xan_DH_MoCoBD2"/>
</dbReference>
<dbReference type="Proteomes" id="UP000642070">
    <property type="component" value="Unassembled WGS sequence"/>
</dbReference>
<reference evidence="4" key="1">
    <citation type="journal article" date="2014" name="Int. J. Syst. Evol. Microbiol.">
        <title>Complete genome sequence of Corynebacterium casei LMG S-19264T (=DSM 44701T), isolated from a smear-ripened cheese.</title>
        <authorList>
            <consortium name="US DOE Joint Genome Institute (JGI-PGF)"/>
            <person name="Walter F."/>
            <person name="Albersmeier A."/>
            <person name="Kalinowski J."/>
            <person name="Ruckert C."/>
        </authorList>
    </citation>
    <scope>NUCLEOTIDE SEQUENCE</scope>
    <source>
        <strain evidence="4">JCM 19831</strain>
    </source>
</reference>
<dbReference type="RefSeq" id="WP_190255052.1">
    <property type="nucleotide sequence ID" value="NZ_BMPI01000050.1"/>
</dbReference>
<protein>
    <submittedName>
        <fullName evidence="4">Acylaldehyde oxidase</fullName>
    </submittedName>
</protein>
<dbReference type="Pfam" id="PF02738">
    <property type="entry name" value="MoCoBD_1"/>
    <property type="match status" value="1"/>
</dbReference>
<reference evidence="4" key="2">
    <citation type="submission" date="2020-09" db="EMBL/GenBank/DDBJ databases">
        <authorList>
            <person name="Sun Q."/>
            <person name="Ohkuma M."/>
        </authorList>
    </citation>
    <scope>NUCLEOTIDE SEQUENCE</scope>
    <source>
        <strain evidence="4">JCM 19831</strain>
    </source>
</reference>
<dbReference type="InterPro" id="IPR008274">
    <property type="entry name" value="AldOxase/xan_DH_MoCoBD1"/>
</dbReference>
<dbReference type="SMART" id="SM01008">
    <property type="entry name" value="Ald_Xan_dh_C"/>
    <property type="match status" value="1"/>
</dbReference>
<comment type="caution">
    <text evidence="4">The sequence shown here is derived from an EMBL/GenBank/DDBJ whole genome shotgun (WGS) entry which is preliminary data.</text>
</comment>
<dbReference type="GO" id="GO:0005506">
    <property type="term" value="F:iron ion binding"/>
    <property type="evidence" value="ECO:0007669"/>
    <property type="project" value="InterPro"/>
</dbReference>